<name>A0A6V8KK07_9ACTN</name>
<gene>
    <name evidence="2" type="ORF">Phou_051950</name>
</gene>
<accession>A0A6V8KK07</accession>
<evidence type="ECO:0000256" key="1">
    <source>
        <dbReference type="SAM" id="Phobius"/>
    </source>
</evidence>
<proteinExistence type="predicted"/>
<keyword evidence="1" id="KW-1133">Transmembrane helix</keyword>
<dbReference type="RefSeq" id="WP_173059591.1">
    <property type="nucleotide sequence ID" value="NZ_BAABGO010000028.1"/>
</dbReference>
<evidence type="ECO:0000313" key="2">
    <source>
        <dbReference type="EMBL" id="GFJ81015.1"/>
    </source>
</evidence>
<keyword evidence="3" id="KW-1185">Reference proteome</keyword>
<dbReference type="EMBL" id="BLPF01000002">
    <property type="protein sequence ID" value="GFJ81015.1"/>
    <property type="molecule type" value="Genomic_DNA"/>
</dbReference>
<evidence type="ECO:0000313" key="3">
    <source>
        <dbReference type="Proteomes" id="UP000482800"/>
    </source>
</evidence>
<dbReference type="Proteomes" id="UP000482800">
    <property type="component" value="Unassembled WGS sequence"/>
</dbReference>
<dbReference type="AlphaFoldDB" id="A0A6V8KK07"/>
<organism evidence="2 3">
    <name type="scientific">Phytohabitans houttuyneae</name>
    <dbReference type="NCBI Taxonomy" id="1076126"/>
    <lineage>
        <taxon>Bacteria</taxon>
        <taxon>Bacillati</taxon>
        <taxon>Actinomycetota</taxon>
        <taxon>Actinomycetes</taxon>
        <taxon>Micromonosporales</taxon>
        <taxon>Micromonosporaceae</taxon>
    </lineage>
</organism>
<keyword evidence="1" id="KW-0472">Membrane</keyword>
<keyword evidence="1" id="KW-0812">Transmembrane</keyword>
<reference evidence="2 3" key="1">
    <citation type="submission" date="2020-03" db="EMBL/GenBank/DDBJ databases">
        <title>Whole genome shotgun sequence of Phytohabitans houttuyneae NBRC 108639.</title>
        <authorList>
            <person name="Komaki H."/>
            <person name="Tamura T."/>
        </authorList>
    </citation>
    <scope>NUCLEOTIDE SEQUENCE [LARGE SCALE GENOMIC DNA]</scope>
    <source>
        <strain evidence="2 3">NBRC 108639</strain>
    </source>
</reference>
<comment type="caution">
    <text evidence="2">The sequence shown here is derived from an EMBL/GenBank/DDBJ whole genome shotgun (WGS) entry which is preliminary data.</text>
</comment>
<feature type="transmembrane region" description="Helical" evidence="1">
    <location>
        <begin position="146"/>
        <end position="167"/>
    </location>
</feature>
<sequence length="281" mass="29200">MSSGWAFLVARGRRQGFRARLVPAVLAEHGLAGLLEENRSADTPIGRVTLVTRTHRIRPQDIGSASVLDEHGRPLEISYGFVHLGAPHPAAEEAGLATAYAQALDTYRRLLADETGFETEVSAPFALPVAPLAATTAVRPPGRARIAAGFAAAGLLAAVLVAVFAVVRGDPPDDDLNGTWQAETFAVTVTCGPGCPVPAGTPIGTARAAACTYRLVLAQPAGDGIRAAASRTAGEACLADGLLSLRRTDDDRASLEWRDTSGTLLAEATLRVQPGPADPTQ</sequence>
<reference evidence="2 3" key="2">
    <citation type="submission" date="2020-03" db="EMBL/GenBank/DDBJ databases">
        <authorList>
            <person name="Ichikawa N."/>
            <person name="Kimura A."/>
            <person name="Kitahashi Y."/>
            <person name="Uohara A."/>
        </authorList>
    </citation>
    <scope>NUCLEOTIDE SEQUENCE [LARGE SCALE GENOMIC DNA]</scope>
    <source>
        <strain evidence="2 3">NBRC 108639</strain>
    </source>
</reference>
<protein>
    <submittedName>
        <fullName evidence="2">Uncharacterized protein</fullName>
    </submittedName>
</protein>